<dbReference type="EMBL" id="OD565118">
    <property type="protein sequence ID" value="CAD7440910.1"/>
    <property type="molecule type" value="Genomic_DNA"/>
</dbReference>
<proteinExistence type="predicted"/>
<reference evidence="1" key="1">
    <citation type="submission" date="2020-11" db="EMBL/GenBank/DDBJ databases">
        <authorList>
            <person name="Tran Van P."/>
        </authorList>
    </citation>
    <scope>NUCLEOTIDE SEQUENCE</scope>
</reference>
<dbReference type="AlphaFoldDB" id="A0A7R9ET59"/>
<protein>
    <submittedName>
        <fullName evidence="1">Uncharacterized protein</fullName>
    </submittedName>
</protein>
<evidence type="ECO:0000313" key="1">
    <source>
        <dbReference type="EMBL" id="CAD7440910.1"/>
    </source>
</evidence>
<organism evidence="1">
    <name type="scientific">Timema bartmani</name>
    <dbReference type="NCBI Taxonomy" id="61472"/>
    <lineage>
        <taxon>Eukaryota</taxon>
        <taxon>Metazoa</taxon>
        <taxon>Ecdysozoa</taxon>
        <taxon>Arthropoda</taxon>
        <taxon>Hexapoda</taxon>
        <taxon>Insecta</taxon>
        <taxon>Pterygota</taxon>
        <taxon>Neoptera</taxon>
        <taxon>Polyneoptera</taxon>
        <taxon>Phasmatodea</taxon>
        <taxon>Timematodea</taxon>
        <taxon>Timematoidea</taxon>
        <taxon>Timematidae</taxon>
        <taxon>Timema</taxon>
    </lineage>
</organism>
<gene>
    <name evidence="1" type="ORF">TBIB3V08_LOCUS3393</name>
</gene>
<name>A0A7R9ET59_9NEOP</name>
<accession>A0A7R9ET59</accession>
<sequence length="239" mass="26450">MTPRRHSRAMLEYGVDHISERLHATPTKLAVNSGRMNSWAAAPMSTFSFFPFNCLFTFSETCLRVESFEVCDWVREKKGQAQDELGERTNGELDQCTLQSQRCKGCASLSLVTIQTDVHLGFVITIATGFGPETSGDLPLCLDILNSLSLLPPKTWGFPPLSSNPTNTPAICDLFPVLTMNARKGNNPNKIMLGMLKGGASPSTLLSKQCGYRCSVERLDTHSGRQLQSPRRNWSHNKL</sequence>